<dbReference type="EMBL" id="KP795538">
    <property type="protein sequence ID" value="AKN37462.1"/>
    <property type="molecule type" value="Genomic_DNA"/>
</dbReference>
<accession>A0A0H3ZSL4</accession>
<name>A0A0H3ZSL4_VIBSP</name>
<protein>
    <submittedName>
        <fullName evidence="1">Uncharacterized protein</fullName>
    </submittedName>
</protein>
<reference evidence="1" key="1">
    <citation type="journal article" date="2015" name="MBio">
        <title>Eco-Evolutionary Dynamics of Episomes among Ecologically Cohesive Bacterial Populations.</title>
        <authorList>
            <person name="Xue H."/>
            <person name="Cordero O.X."/>
            <person name="Camas F.M."/>
            <person name="Trimble W."/>
            <person name="Meyer F."/>
            <person name="Guglielmini J."/>
            <person name="Rocha E.P."/>
            <person name="Polz M.F."/>
        </authorList>
    </citation>
    <scope>NUCLEOTIDE SEQUENCE</scope>
    <source>
        <strain evidence="1">5S_214</strain>
    </source>
</reference>
<evidence type="ECO:0000313" key="1">
    <source>
        <dbReference type="EMBL" id="AKN37462.1"/>
    </source>
</evidence>
<dbReference type="AlphaFoldDB" id="A0A0H3ZSL4"/>
<sequence length="56" mass="6691">MGVVFKKTLSNHSEYYSFIWFNSGGARDLIKGNKYVFERALDVILKERSAYRRWEI</sequence>
<proteinExistence type="predicted"/>
<organism evidence="1">
    <name type="scientific">Vibrio splendidus</name>
    <dbReference type="NCBI Taxonomy" id="29497"/>
    <lineage>
        <taxon>Bacteria</taxon>
        <taxon>Pseudomonadati</taxon>
        <taxon>Pseudomonadota</taxon>
        <taxon>Gammaproteobacteria</taxon>
        <taxon>Vibrionales</taxon>
        <taxon>Vibrionaceae</taxon>
        <taxon>Vibrio</taxon>
    </lineage>
</organism>